<reference evidence="13" key="1">
    <citation type="journal article" date="2014" name="Int. J. Syst. Evol. Microbiol.">
        <title>Complete genome sequence of Corynebacterium casei LMG S-19264T (=DSM 44701T), isolated from a smear-ripened cheese.</title>
        <authorList>
            <consortium name="US DOE Joint Genome Institute (JGI-PGF)"/>
            <person name="Walter F."/>
            <person name="Albersmeier A."/>
            <person name="Kalinowski J."/>
            <person name="Ruckert C."/>
        </authorList>
    </citation>
    <scope>NUCLEOTIDE SEQUENCE</scope>
    <source>
        <strain evidence="13">CGMCC 1.15425</strain>
    </source>
</reference>
<dbReference type="InterPro" id="IPR014001">
    <property type="entry name" value="Helicase_ATP-bd"/>
</dbReference>
<dbReference type="EMBL" id="BMIY01000008">
    <property type="protein sequence ID" value="GFZ76991.1"/>
    <property type="molecule type" value="Genomic_DNA"/>
</dbReference>
<evidence type="ECO:0000256" key="7">
    <source>
        <dbReference type="ARBA" id="ARBA00023159"/>
    </source>
</evidence>
<keyword evidence="2 9" id="KW-0378">Hydrolase</keyword>
<dbReference type="InterPro" id="IPR023949">
    <property type="entry name" value="Helicase_RapA"/>
</dbReference>
<keyword evidence="8 9" id="KW-0804">Transcription</keyword>
<dbReference type="SMART" id="SM00487">
    <property type="entry name" value="DEXDc"/>
    <property type="match status" value="1"/>
</dbReference>
<evidence type="ECO:0000256" key="6">
    <source>
        <dbReference type="ARBA" id="ARBA00023125"/>
    </source>
</evidence>
<evidence type="ECO:0000256" key="1">
    <source>
        <dbReference type="ARBA" id="ARBA00022741"/>
    </source>
</evidence>
<evidence type="ECO:0000256" key="10">
    <source>
        <dbReference type="SAM" id="MobiDB-lite"/>
    </source>
</evidence>
<feature type="region of interest" description="Disordered" evidence="10">
    <location>
        <begin position="650"/>
        <end position="678"/>
    </location>
</feature>
<dbReference type="Pfam" id="PF12137">
    <property type="entry name" value="RapA_C"/>
    <property type="match status" value="1"/>
</dbReference>
<evidence type="ECO:0000259" key="12">
    <source>
        <dbReference type="PROSITE" id="PS51194"/>
    </source>
</evidence>
<comment type="caution">
    <text evidence="13">The sequence shown here is derived from an EMBL/GenBank/DDBJ whole genome shotgun (WGS) entry which is preliminary data.</text>
</comment>
<feature type="region of interest" description="Disordered" evidence="10">
    <location>
        <begin position="451"/>
        <end position="470"/>
    </location>
</feature>
<evidence type="ECO:0000313" key="14">
    <source>
        <dbReference type="Proteomes" id="UP000627715"/>
    </source>
</evidence>
<dbReference type="Gene3D" id="3.30.360.80">
    <property type="match status" value="1"/>
</dbReference>
<reference evidence="13" key="2">
    <citation type="submission" date="2020-09" db="EMBL/GenBank/DDBJ databases">
        <authorList>
            <person name="Sun Q."/>
            <person name="Zhou Y."/>
        </authorList>
    </citation>
    <scope>NUCLEOTIDE SEQUENCE</scope>
    <source>
        <strain evidence="13">CGMCC 1.15425</strain>
    </source>
</reference>
<evidence type="ECO:0000256" key="5">
    <source>
        <dbReference type="ARBA" id="ARBA00023015"/>
    </source>
</evidence>
<feature type="short sequence motif" description="DEAH box" evidence="9">
    <location>
        <begin position="289"/>
        <end position="292"/>
    </location>
</feature>
<dbReference type="Proteomes" id="UP000627715">
    <property type="component" value="Unassembled WGS sequence"/>
</dbReference>
<sequence length="1001" mass="111920">MSNNRIFAMGQRWLSDTEPDLGLGTVSEIQGRTVTLQFNASEEQRQYAQASAPLTRLILKPGHHIDLAEMLEREDAKQAEIVDVNLTPQHTLVYQVRVGDETHPLPEVLLPDDVSMNRPLDRLFAGQFESHYWFNLKRDALRVQGQAERSGLMGLSSVRAELIPHQVYIANEVASRYAPRVMLADEVGLGKTIEAGMILQQQLVSGLAKRALIVVPDALLHQWLVEMLRRFNLKFTILDKARIKALRDSDGDNPFQSAQLVLCPLSLFATNSNDTADACQAGWDLCIIDEAHHIEAAHIEADYFETDHVLNGADPADAQTELTKQTAQPASRDNASTGDQTLLTLQHLAAACKGLLLLSATPEQMGNANFFALLQLLDPARFNDYPSFLKEQQAYQKVAADIDKLQDKFADNPEQLADLLDQHGTGRVLFRNTRQNLQGFPKRVLHPHPLSPDAAAAKLPSTSDEDNASAARLAPHSQKLAWLADWLPTVDGKALLICASDDLAIAIDYYLRRHAGIRSTVFNRKMSLLERDRAAAYFAGDESDEAARILVCSEIGSEGRNFQFCQHLVLFDLPDNPDLLEQRIGRLDRIGQQGNVNLHVPYRRDNADGNASPEAILFHWYDQGLNAFTQIASTGWRLWQEFREPLQAQLQGAGPAVEPANADESADENPEKGPDQSLPDFLKAVATRRQALQQDMEQGRDRLLEMNSFNADTAARVIEKIRKTEQDSSLKDWMVQVLDRYNVHNEANLDGSYTVIPSDDMLLPVFPGLPEDGIDACFERDLAVRREDRAFLSWQHPMINGALDLVMSSHQGKASVSLLEWQPSIPARTDLIMTCLFRIKVSAPSHLQLAKYLPETAFILHAVMDEDSKFSVLPGNEKLYTDSGLRPVDDARPAITKVLAEYQRKLNSLAKKTRKLAQVQTEKLAALASKHMLERQTAEIKRLLALQQRNPNIREEEIDYLKDQTRALHECLSQAKAQLVAVHTIFPDPAPPSANHEQESL</sequence>
<dbReference type="Gene3D" id="6.10.140.1500">
    <property type="match status" value="1"/>
</dbReference>
<evidence type="ECO:0000256" key="2">
    <source>
        <dbReference type="ARBA" id="ARBA00022801"/>
    </source>
</evidence>
<keyword evidence="7 9" id="KW-0010">Activator</keyword>
<evidence type="ECO:0000256" key="3">
    <source>
        <dbReference type="ARBA" id="ARBA00022806"/>
    </source>
</evidence>
<name>A0A916VIY4_9GAMM</name>
<dbReference type="InterPro" id="IPR038718">
    <property type="entry name" value="SNF2-like_sf"/>
</dbReference>
<dbReference type="EC" id="3.6.4.-" evidence="9"/>
<dbReference type="HAMAP" id="MF_01821">
    <property type="entry name" value="Helicase_RapA"/>
    <property type="match status" value="1"/>
</dbReference>
<dbReference type="PANTHER" id="PTHR45766:SF6">
    <property type="entry name" value="SWI_SNF-RELATED MATRIX-ASSOCIATED ACTIN-DEPENDENT REGULATOR OF CHROMATIN SUBFAMILY A-LIKE PROTEIN 1"/>
    <property type="match status" value="1"/>
</dbReference>
<feature type="domain" description="Helicase C-terminal" evidence="12">
    <location>
        <begin position="482"/>
        <end position="650"/>
    </location>
</feature>
<keyword evidence="14" id="KW-1185">Reference proteome</keyword>
<dbReference type="Pfam" id="PF00176">
    <property type="entry name" value="SNF2-rel_dom"/>
    <property type="match status" value="1"/>
</dbReference>
<dbReference type="InterPro" id="IPR000330">
    <property type="entry name" value="SNF2_N"/>
</dbReference>
<dbReference type="RefSeq" id="WP_068811799.1">
    <property type="nucleotide sequence ID" value="NZ_BMIY01000008.1"/>
</dbReference>
<dbReference type="GO" id="GO:0003677">
    <property type="term" value="F:DNA binding"/>
    <property type="evidence" value="ECO:0007669"/>
    <property type="project" value="UniProtKB-KW"/>
</dbReference>
<protein>
    <recommendedName>
        <fullName evidence="9">RNA polymerase-associated protein RapA</fullName>
        <ecNumber evidence="9">3.6.4.-</ecNumber>
    </recommendedName>
    <alternativeName>
        <fullName evidence="9">ATP-dependent helicase HepA</fullName>
    </alternativeName>
</protein>
<keyword evidence="5 9" id="KW-0805">Transcription regulation</keyword>
<organism evidence="13 14">
    <name type="scientific">Pseudohongiella nitratireducens</name>
    <dbReference type="NCBI Taxonomy" id="1768907"/>
    <lineage>
        <taxon>Bacteria</taxon>
        <taxon>Pseudomonadati</taxon>
        <taxon>Pseudomonadota</taxon>
        <taxon>Gammaproteobacteria</taxon>
        <taxon>Pseudomonadales</taxon>
        <taxon>Pseudohongiellaceae</taxon>
        <taxon>Pseudohongiella</taxon>
    </lineage>
</organism>
<evidence type="ECO:0000256" key="4">
    <source>
        <dbReference type="ARBA" id="ARBA00022840"/>
    </source>
</evidence>
<comment type="function">
    <text evidence="9">Transcription regulator that activates transcription by stimulating RNA polymerase (RNAP) recycling in case of stress conditions such as supercoiled DNA or high salt concentrations. Probably acts by releasing the RNAP, when it is trapped or immobilized on tightly supercoiled DNA. Does not activate transcription on linear DNA. Probably not involved in DNA repair.</text>
</comment>
<evidence type="ECO:0000256" key="8">
    <source>
        <dbReference type="ARBA" id="ARBA00023163"/>
    </source>
</evidence>
<dbReference type="SUPFAM" id="SSF52540">
    <property type="entry name" value="P-loop containing nucleoside triphosphate hydrolases"/>
    <property type="match status" value="2"/>
</dbReference>
<evidence type="ECO:0000256" key="9">
    <source>
        <dbReference type="HAMAP-Rule" id="MF_01821"/>
    </source>
</evidence>
<dbReference type="GO" id="GO:0016817">
    <property type="term" value="F:hydrolase activity, acting on acid anhydrides"/>
    <property type="evidence" value="ECO:0007669"/>
    <property type="project" value="InterPro"/>
</dbReference>
<dbReference type="Pfam" id="PF00271">
    <property type="entry name" value="Helicase_C"/>
    <property type="match status" value="1"/>
</dbReference>
<dbReference type="InterPro" id="IPR049730">
    <property type="entry name" value="SNF2/RAD54-like_C"/>
</dbReference>
<keyword evidence="3 9" id="KW-0347">Helicase</keyword>
<dbReference type="Gene3D" id="3.40.50.300">
    <property type="entry name" value="P-loop containing nucleotide triphosphate hydrolases"/>
    <property type="match status" value="1"/>
</dbReference>
<comment type="similarity">
    <text evidence="9">Belongs to the SNF2/RAD54 helicase family. RapA subfamily.</text>
</comment>
<comment type="subunit">
    <text evidence="9">Interacts with the RNAP. Has a higher affinity for the core RNAP than for the holoenzyme. Its ATPase activity is stimulated by binding to RNAP.</text>
</comment>
<dbReference type="InterPro" id="IPR022737">
    <property type="entry name" value="RapA_C"/>
</dbReference>
<keyword evidence="1 9" id="KW-0547">Nucleotide-binding</keyword>
<dbReference type="Pfam" id="PF18339">
    <property type="entry name" value="Tudor_1_RapA"/>
    <property type="match status" value="1"/>
</dbReference>
<evidence type="ECO:0000259" key="11">
    <source>
        <dbReference type="PROSITE" id="PS51192"/>
    </source>
</evidence>
<dbReference type="CDD" id="cd18793">
    <property type="entry name" value="SF2_C_SNF"/>
    <property type="match status" value="1"/>
</dbReference>
<dbReference type="PROSITE" id="PS51192">
    <property type="entry name" value="HELICASE_ATP_BIND_1"/>
    <property type="match status" value="1"/>
</dbReference>
<dbReference type="PANTHER" id="PTHR45766">
    <property type="entry name" value="DNA ANNEALING HELICASE AND ENDONUCLEASE ZRANB3 FAMILY MEMBER"/>
    <property type="match status" value="1"/>
</dbReference>
<feature type="domain" description="Helicase ATP-binding" evidence="11">
    <location>
        <begin position="172"/>
        <end position="380"/>
    </location>
</feature>
<evidence type="ECO:0000313" key="13">
    <source>
        <dbReference type="EMBL" id="GFZ76991.1"/>
    </source>
</evidence>
<dbReference type="OrthoDB" id="9814088at2"/>
<dbReference type="InterPro" id="IPR057342">
    <property type="entry name" value="DEXDc_RapA"/>
</dbReference>
<dbReference type="GO" id="GO:0004386">
    <property type="term" value="F:helicase activity"/>
    <property type="evidence" value="ECO:0007669"/>
    <property type="project" value="UniProtKB-UniRule"/>
</dbReference>
<gene>
    <name evidence="13" type="primary">hepA</name>
    <name evidence="9" type="synonym">rapA</name>
    <name evidence="13" type="ORF">GCM10011403_20020</name>
</gene>
<dbReference type="AlphaFoldDB" id="A0A916VIY4"/>
<dbReference type="SMART" id="SM00490">
    <property type="entry name" value="HELICc"/>
    <property type="match status" value="1"/>
</dbReference>
<dbReference type="InterPro" id="IPR040765">
    <property type="entry name" value="Tudor_1_RapA"/>
</dbReference>
<dbReference type="InterPro" id="IPR027417">
    <property type="entry name" value="P-loop_NTPase"/>
</dbReference>
<dbReference type="PROSITE" id="PS51194">
    <property type="entry name" value="HELICASE_CTER"/>
    <property type="match status" value="1"/>
</dbReference>
<dbReference type="InterPro" id="IPR001650">
    <property type="entry name" value="Helicase_C-like"/>
</dbReference>
<dbReference type="Gene3D" id="3.40.50.10810">
    <property type="entry name" value="Tandem AAA-ATPase domain"/>
    <property type="match status" value="1"/>
</dbReference>
<proteinExistence type="inferred from homology"/>
<accession>A0A916VIY4</accession>
<feature type="binding site" evidence="9">
    <location>
        <begin position="185"/>
        <end position="192"/>
    </location>
    <ligand>
        <name>ATP</name>
        <dbReference type="ChEBI" id="CHEBI:30616"/>
    </ligand>
</feature>
<keyword evidence="4 9" id="KW-0067">ATP-binding</keyword>
<dbReference type="GO" id="GO:0005524">
    <property type="term" value="F:ATP binding"/>
    <property type="evidence" value="ECO:0007669"/>
    <property type="project" value="UniProtKB-UniRule"/>
</dbReference>
<dbReference type="Gene3D" id="2.30.30.140">
    <property type="match status" value="1"/>
</dbReference>
<dbReference type="GO" id="GO:0006355">
    <property type="term" value="P:regulation of DNA-templated transcription"/>
    <property type="evidence" value="ECO:0007669"/>
    <property type="project" value="UniProtKB-UniRule"/>
</dbReference>
<dbReference type="CDD" id="cd18011">
    <property type="entry name" value="DEXDc_RapA"/>
    <property type="match status" value="1"/>
</dbReference>
<keyword evidence="6 9" id="KW-0238">DNA-binding</keyword>